<dbReference type="RefSeq" id="WP_377396356.1">
    <property type="nucleotide sequence ID" value="NZ_JBHUEQ010000003.1"/>
</dbReference>
<comment type="caution">
    <text evidence="1">The sequence shown here is derived from an EMBL/GenBank/DDBJ whole genome shotgun (WGS) entry which is preliminary data.</text>
</comment>
<dbReference type="Proteomes" id="UP001597322">
    <property type="component" value="Unassembled WGS sequence"/>
</dbReference>
<sequence length="88" mass="10420">MSHTPHQLAEDFPEHLVKIRHLREKDGHFHRISKEYEEVNHRIHLGETDIEPCDDLHMAQLRKQRMALKDEIYGMLMRAEPLAAEAEV</sequence>
<dbReference type="InterPro" id="IPR007420">
    <property type="entry name" value="DUF465"/>
</dbReference>
<proteinExistence type="predicted"/>
<dbReference type="Pfam" id="PF04325">
    <property type="entry name" value="DUF465"/>
    <property type="match status" value="1"/>
</dbReference>
<evidence type="ECO:0000313" key="1">
    <source>
        <dbReference type="EMBL" id="MFD1744430.1"/>
    </source>
</evidence>
<keyword evidence="2" id="KW-1185">Reference proteome</keyword>
<dbReference type="EMBL" id="JBHUEQ010000003">
    <property type="protein sequence ID" value="MFD1744430.1"/>
    <property type="molecule type" value="Genomic_DNA"/>
</dbReference>
<reference evidence="2" key="1">
    <citation type="journal article" date="2019" name="Int. J. Syst. Evol. Microbiol.">
        <title>The Global Catalogue of Microorganisms (GCM) 10K type strain sequencing project: providing services to taxonomists for standard genome sequencing and annotation.</title>
        <authorList>
            <consortium name="The Broad Institute Genomics Platform"/>
            <consortium name="The Broad Institute Genome Sequencing Center for Infectious Disease"/>
            <person name="Wu L."/>
            <person name="Ma J."/>
        </authorList>
    </citation>
    <scope>NUCLEOTIDE SEQUENCE [LARGE SCALE GENOMIC DNA]</scope>
    <source>
        <strain evidence="2">CG52</strain>
    </source>
</reference>
<dbReference type="Gene3D" id="6.10.280.50">
    <property type="match status" value="1"/>
</dbReference>
<protein>
    <submittedName>
        <fullName evidence="1">YdcH family protein</fullName>
    </submittedName>
</protein>
<organism evidence="1 2">
    <name type="scientific">Rhizobium helianthi</name>
    <dbReference type="NCBI Taxonomy" id="1132695"/>
    <lineage>
        <taxon>Bacteria</taxon>
        <taxon>Pseudomonadati</taxon>
        <taxon>Pseudomonadota</taxon>
        <taxon>Alphaproteobacteria</taxon>
        <taxon>Hyphomicrobiales</taxon>
        <taxon>Rhizobiaceae</taxon>
        <taxon>Rhizobium/Agrobacterium group</taxon>
        <taxon>Rhizobium</taxon>
    </lineage>
</organism>
<name>A0ABW4LZF5_9HYPH</name>
<evidence type="ECO:0000313" key="2">
    <source>
        <dbReference type="Proteomes" id="UP001597322"/>
    </source>
</evidence>
<accession>A0ABW4LZF5</accession>
<gene>
    <name evidence="1" type="ORF">ACFSE1_03050</name>
</gene>
<dbReference type="InterPro" id="IPR038444">
    <property type="entry name" value="DUF465_sf"/>
</dbReference>